<protein>
    <recommendedName>
        <fullName evidence="4">Centromere protein Q</fullName>
    </recommendedName>
</protein>
<dbReference type="AlphaFoldDB" id="A0AAW2B3A2"/>
<keyword evidence="7" id="KW-0137">Centromere</keyword>
<dbReference type="PANTHER" id="PTHR31345:SF3">
    <property type="entry name" value="CENTROMERE PROTEIN Q"/>
    <property type="match status" value="1"/>
</dbReference>
<sequence length="264" mass="29464">MMKPARGSGRASTRGPKGAAERKMHKPQKSKPTAEGPHLEPSKKNSVKTSTMAKKSKNQANWKPLTKSSLLALENMLSLSILSVLALKNKEKEESQKHLNRLKDQFLAKCAQLSVPPRKHGDIMRVSHQFKAESKKSENGKKTLESLEENMGSIVGTLEEMEVKTDRLEEKCRMMRSKLDDEEEKAQEFLQLSEQTVLRLPAVPSRPANEPTLQEHLMKIVPNPPAVVRALQTAPALEDVRVFLELAHKQVDSVQAAHSDTALD</sequence>
<keyword evidence="8" id="KW-0175">Coiled coil</keyword>
<gene>
    <name evidence="10" type="ORF">ABG768_000058</name>
</gene>
<evidence type="ECO:0000313" key="10">
    <source>
        <dbReference type="EMBL" id="KAK9980450.1"/>
    </source>
</evidence>
<evidence type="ECO:0000256" key="1">
    <source>
        <dbReference type="ARBA" id="ARBA00004123"/>
    </source>
</evidence>
<evidence type="ECO:0000256" key="8">
    <source>
        <dbReference type="SAM" id="Coils"/>
    </source>
</evidence>
<dbReference type="EMBL" id="JAWDJR010000001">
    <property type="protein sequence ID" value="KAK9980450.1"/>
    <property type="molecule type" value="Genomic_DNA"/>
</dbReference>
<dbReference type="Proteomes" id="UP001479290">
    <property type="component" value="Unassembled WGS sequence"/>
</dbReference>
<dbReference type="Pfam" id="PF13094">
    <property type="entry name" value="CENP-Q"/>
    <property type="match status" value="1"/>
</dbReference>
<keyword evidence="11" id="KW-1185">Reference proteome</keyword>
<keyword evidence="6" id="KW-0539">Nucleus</keyword>
<feature type="compositionally biased region" description="Polar residues" evidence="9">
    <location>
        <begin position="47"/>
        <end position="64"/>
    </location>
</feature>
<comment type="similarity">
    <text evidence="3">Belongs to the CENP-Q/OKP1 family.</text>
</comment>
<dbReference type="PANTHER" id="PTHR31345">
    <property type="entry name" value="CENTROMERE PROTEIN Q"/>
    <property type="match status" value="1"/>
</dbReference>
<keyword evidence="5" id="KW-0158">Chromosome</keyword>
<evidence type="ECO:0000256" key="4">
    <source>
        <dbReference type="ARBA" id="ARBA00016397"/>
    </source>
</evidence>
<proteinExistence type="inferred from homology"/>
<evidence type="ECO:0000313" key="11">
    <source>
        <dbReference type="Proteomes" id="UP001479290"/>
    </source>
</evidence>
<reference evidence="10 11" key="1">
    <citation type="submission" date="2024-05" db="EMBL/GenBank/DDBJ databases">
        <title>A high-quality chromosomal-level genome assembly of Topmouth culter (Culter alburnus).</title>
        <authorList>
            <person name="Zhao H."/>
        </authorList>
    </citation>
    <scope>NUCLEOTIDE SEQUENCE [LARGE SCALE GENOMIC DNA]</scope>
    <source>
        <strain evidence="10">CATC2023</strain>
        <tissue evidence="10">Muscle</tissue>
    </source>
</reference>
<organism evidence="10 11">
    <name type="scientific">Culter alburnus</name>
    <name type="common">Topmouth culter</name>
    <dbReference type="NCBI Taxonomy" id="194366"/>
    <lineage>
        <taxon>Eukaryota</taxon>
        <taxon>Metazoa</taxon>
        <taxon>Chordata</taxon>
        <taxon>Craniata</taxon>
        <taxon>Vertebrata</taxon>
        <taxon>Euteleostomi</taxon>
        <taxon>Actinopterygii</taxon>
        <taxon>Neopterygii</taxon>
        <taxon>Teleostei</taxon>
        <taxon>Ostariophysi</taxon>
        <taxon>Cypriniformes</taxon>
        <taxon>Xenocyprididae</taxon>
        <taxon>Xenocypridinae</taxon>
        <taxon>Culter</taxon>
    </lineage>
</organism>
<evidence type="ECO:0000256" key="5">
    <source>
        <dbReference type="ARBA" id="ARBA00022454"/>
    </source>
</evidence>
<dbReference type="GO" id="GO:0000775">
    <property type="term" value="C:chromosome, centromeric region"/>
    <property type="evidence" value="ECO:0007669"/>
    <property type="project" value="UniProtKB-SubCell"/>
</dbReference>
<feature type="coiled-coil region" evidence="8">
    <location>
        <begin position="144"/>
        <end position="185"/>
    </location>
</feature>
<evidence type="ECO:0000256" key="7">
    <source>
        <dbReference type="ARBA" id="ARBA00023328"/>
    </source>
</evidence>
<evidence type="ECO:0000256" key="6">
    <source>
        <dbReference type="ARBA" id="ARBA00023242"/>
    </source>
</evidence>
<accession>A0AAW2B3A2</accession>
<name>A0AAW2B3A2_CULAL</name>
<evidence type="ECO:0000256" key="3">
    <source>
        <dbReference type="ARBA" id="ARBA00008191"/>
    </source>
</evidence>
<dbReference type="InterPro" id="IPR025212">
    <property type="entry name" value="CAD_CENP-Q"/>
</dbReference>
<feature type="region of interest" description="Disordered" evidence="9">
    <location>
        <begin position="1"/>
        <end position="64"/>
    </location>
</feature>
<evidence type="ECO:0000256" key="9">
    <source>
        <dbReference type="SAM" id="MobiDB-lite"/>
    </source>
</evidence>
<comment type="caution">
    <text evidence="10">The sequence shown here is derived from an EMBL/GenBank/DDBJ whole genome shotgun (WGS) entry which is preliminary data.</text>
</comment>
<evidence type="ECO:0000256" key="2">
    <source>
        <dbReference type="ARBA" id="ARBA00004584"/>
    </source>
</evidence>
<comment type="subcellular location">
    <subcellularLocation>
        <location evidence="2">Chromosome</location>
        <location evidence="2">Centromere</location>
    </subcellularLocation>
    <subcellularLocation>
        <location evidence="1">Nucleus</location>
    </subcellularLocation>
</comment>
<dbReference type="GO" id="GO:0005634">
    <property type="term" value="C:nucleus"/>
    <property type="evidence" value="ECO:0007669"/>
    <property type="project" value="UniProtKB-SubCell"/>
</dbReference>